<dbReference type="Gene3D" id="3.40.190.290">
    <property type="match status" value="1"/>
</dbReference>
<dbReference type="InterPro" id="IPR036388">
    <property type="entry name" value="WH-like_DNA-bd_sf"/>
</dbReference>
<feature type="domain" description="HTH lysR-type" evidence="5">
    <location>
        <begin position="1"/>
        <end position="58"/>
    </location>
</feature>
<dbReference type="FunFam" id="1.10.10.10:FF:000001">
    <property type="entry name" value="LysR family transcriptional regulator"/>
    <property type="match status" value="1"/>
</dbReference>
<dbReference type="InterPro" id="IPR000847">
    <property type="entry name" value="LysR_HTH_N"/>
</dbReference>
<dbReference type="SUPFAM" id="SSF53850">
    <property type="entry name" value="Periplasmic binding protein-like II"/>
    <property type="match status" value="1"/>
</dbReference>
<dbReference type="Pfam" id="PF03466">
    <property type="entry name" value="LysR_substrate"/>
    <property type="match status" value="1"/>
</dbReference>
<dbReference type="SUPFAM" id="SSF46785">
    <property type="entry name" value="Winged helix' DNA-binding domain"/>
    <property type="match status" value="1"/>
</dbReference>
<evidence type="ECO:0000313" key="7">
    <source>
        <dbReference type="Proteomes" id="UP000183997"/>
    </source>
</evidence>
<dbReference type="CDD" id="cd05466">
    <property type="entry name" value="PBP2_LTTR_substrate"/>
    <property type="match status" value="1"/>
</dbReference>
<dbReference type="Pfam" id="PF00126">
    <property type="entry name" value="HTH_1"/>
    <property type="match status" value="1"/>
</dbReference>
<keyword evidence="4" id="KW-0804">Transcription</keyword>
<dbReference type="GO" id="GO:0003677">
    <property type="term" value="F:DNA binding"/>
    <property type="evidence" value="ECO:0007669"/>
    <property type="project" value="UniProtKB-KW"/>
</dbReference>
<evidence type="ECO:0000256" key="1">
    <source>
        <dbReference type="ARBA" id="ARBA00009437"/>
    </source>
</evidence>
<reference evidence="7" key="1">
    <citation type="submission" date="2016-11" db="EMBL/GenBank/DDBJ databases">
        <authorList>
            <person name="Varghese N."/>
            <person name="Submissions S."/>
        </authorList>
    </citation>
    <scope>NUCLEOTIDE SEQUENCE [LARGE SCALE GENOMIC DNA]</scope>
    <source>
        <strain evidence="7">DSM 10349</strain>
    </source>
</reference>
<dbReference type="Gene3D" id="1.10.10.10">
    <property type="entry name" value="Winged helix-like DNA-binding domain superfamily/Winged helix DNA-binding domain"/>
    <property type="match status" value="1"/>
</dbReference>
<organism evidence="6 7">
    <name type="scientific">Desulforamulus aeronauticus DSM 10349</name>
    <dbReference type="NCBI Taxonomy" id="1121421"/>
    <lineage>
        <taxon>Bacteria</taxon>
        <taxon>Bacillati</taxon>
        <taxon>Bacillota</taxon>
        <taxon>Clostridia</taxon>
        <taxon>Eubacteriales</taxon>
        <taxon>Peptococcaceae</taxon>
        <taxon>Desulforamulus</taxon>
    </lineage>
</organism>
<evidence type="ECO:0000256" key="3">
    <source>
        <dbReference type="ARBA" id="ARBA00023125"/>
    </source>
</evidence>
<name>A0A1M6S3F5_9FIRM</name>
<dbReference type="GO" id="GO:0003700">
    <property type="term" value="F:DNA-binding transcription factor activity"/>
    <property type="evidence" value="ECO:0007669"/>
    <property type="project" value="InterPro"/>
</dbReference>
<protein>
    <submittedName>
        <fullName evidence="6">DNA-binding transcriptional regulator, LysR family</fullName>
    </submittedName>
</protein>
<evidence type="ECO:0000259" key="5">
    <source>
        <dbReference type="PROSITE" id="PS50931"/>
    </source>
</evidence>
<evidence type="ECO:0000256" key="4">
    <source>
        <dbReference type="ARBA" id="ARBA00023163"/>
    </source>
</evidence>
<dbReference type="OrthoDB" id="9803735at2"/>
<proteinExistence type="inferred from homology"/>
<sequence>MDINHLQYLVDVAQTKSITLSAKRLFISQQGLSQIMVRLENDLKVPLLNRHRQGVTLTEAGEVAVAKAKEILEKYDELLKSVQPYSLVNPDNLSGKLTISVVPFIINNVLPDVLDLFQKQFPAVEVHIQEDQPPEIIRDINNCDVDIGLFILPEFQFNELILSCKGTYEKLLESDMIAVVASNSPLAKKKSLTIAELYQQSLAIYNFAAYLKIISEMFPDVRRLNILVKTNSVELYKNAILNRQAVGISSSTDTRLLKDDSLITIPIQEAVKTFYGCFVPASCSMSAATEAFISILKAHVATIVNRKK</sequence>
<dbReference type="GO" id="GO:0005829">
    <property type="term" value="C:cytosol"/>
    <property type="evidence" value="ECO:0007669"/>
    <property type="project" value="TreeGrafter"/>
</dbReference>
<keyword evidence="7" id="KW-1185">Reference proteome</keyword>
<dbReference type="PANTHER" id="PTHR30419">
    <property type="entry name" value="HTH-TYPE TRANSCRIPTIONAL REGULATOR YBHD"/>
    <property type="match status" value="1"/>
</dbReference>
<dbReference type="InterPro" id="IPR005119">
    <property type="entry name" value="LysR_subst-bd"/>
</dbReference>
<accession>A0A1M6S3F5</accession>
<comment type="similarity">
    <text evidence="1">Belongs to the LysR transcriptional regulatory family.</text>
</comment>
<dbReference type="InterPro" id="IPR036390">
    <property type="entry name" value="WH_DNA-bd_sf"/>
</dbReference>
<dbReference type="InterPro" id="IPR050950">
    <property type="entry name" value="HTH-type_LysR_regulators"/>
</dbReference>
<dbReference type="EMBL" id="FRAR01000012">
    <property type="protein sequence ID" value="SHK39255.1"/>
    <property type="molecule type" value="Genomic_DNA"/>
</dbReference>
<dbReference type="Proteomes" id="UP000183997">
    <property type="component" value="Unassembled WGS sequence"/>
</dbReference>
<keyword evidence="2" id="KW-0805">Transcription regulation</keyword>
<evidence type="ECO:0000256" key="2">
    <source>
        <dbReference type="ARBA" id="ARBA00023015"/>
    </source>
</evidence>
<evidence type="ECO:0000313" key="6">
    <source>
        <dbReference type="EMBL" id="SHK39255.1"/>
    </source>
</evidence>
<dbReference type="PROSITE" id="PS50931">
    <property type="entry name" value="HTH_LYSR"/>
    <property type="match status" value="1"/>
</dbReference>
<dbReference type="AlphaFoldDB" id="A0A1M6S3F5"/>
<dbReference type="RefSeq" id="WP_072913062.1">
    <property type="nucleotide sequence ID" value="NZ_FRAR01000012.1"/>
</dbReference>
<gene>
    <name evidence="6" type="ORF">SAMN02745123_01704</name>
</gene>
<keyword evidence="3 6" id="KW-0238">DNA-binding</keyword>